<proteinExistence type="predicted"/>
<name>A0A9P9FV88_9HYPO</name>
<keyword evidence="1" id="KW-0677">Repeat</keyword>
<dbReference type="Gene3D" id="2.120.10.80">
    <property type="entry name" value="Kelch-type beta propeller"/>
    <property type="match status" value="1"/>
</dbReference>
<keyword evidence="5" id="KW-1185">Reference proteome</keyword>
<reference evidence="4" key="1">
    <citation type="journal article" date="2021" name="Nat. Commun.">
        <title>Genetic determinants of endophytism in the Arabidopsis root mycobiome.</title>
        <authorList>
            <person name="Mesny F."/>
            <person name="Miyauchi S."/>
            <person name="Thiergart T."/>
            <person name="Pickel B."/>
            <person name="Atanasova L."/>
            <person name="Karlsson M."/>
            <person name="Huettel B."/>
            <person name="Barry K.W."/>
            <person name="Haridas S."/>
            <person name="Chen C."/>
            <person name="Bauer D."/>
            <person name="Andreopoulos W."/>
            <person name="Pangilinan J."/>
            <person name="LaButti K."/>
            <person name="Riley R."/>
            <person name="Lipzen A."/>
            <person name="Clum A."/>
            <person name="Drula E."/>
            <person name="Henrissat B."/>
            <person name="Kohler A."/>
            <person name="Grigoriev I.V."/>
            <person name="Martin F.M."/>
            <person name="Hacquard S."/>
        </authorList>
    </citation>
    <scope>NUCLEOTIDE SEQUENCE</scope>
    <source>
        <strain evidence="4">MPI-CAGE-AT-0147</strain>
    </source>
</reference>
<sequence length="468" mass="51201">MPPMHTNLTKNASIPSVHGGALWADDVNYRLFLFGGEFYSDDPTTLSLMSYDIWYDQWDDFGPPRAGIQRVSYGASMSVMERGEWYGSLNRYYYGGYLSNASVSDWSGRPRATSDLIRYEMDGNSWSKLAGPDDIRRAEGVMTFIPASDGGMLVYFGGVQDPHHNGTMIPQPMEQIFLYDMISNKRFCAGAVWAKDRSSYNIYLNAGLSFGGYGFDDVYVLSLPSFTWIKIYPVDRNGTGEYPSHSLSCNIVNEVSQMLTIGGSFPSDNTCDSESVLGVHNVDLGNQIKGNFKKVWAEYIPTLVGYKVPQFVTRVIGGTEDGGATKTTPDAGFADHDISILLGMKAVLPTRTRANDGRNDPTTAKPGLSQSAIIGIAVGGGANHKRKSNARSVAPTKPHVQSPPTPLSFGPCHYTQSPESGQRMSPRRWEWDGQSPDHNRGLRSSPANSPPGEMDSPGVRIAELDVGN</sequence>
<dbReference type="SUPFAM" id="SSF117281">
    <property type="entry name" value="Kelch motif"/>
    <property type="match status" value="1"/>
</dbReference>
<evidence type="ECO:0000256" key="1">
    <source>
        <dbReference type="ARBA" id="ARBA00022737"/>
    </source>
</evidence>
<evidence type="ECO:0000256" key="3">
    <source>
        <dbReference type="SAM" id="MobiDB-lite"/>
    </source>
</evidence>
<evidence type="ECO:0008006" key="6">
    <source>
        <dbReference type="Google" id="ProtNLM"/>
    </source>
</evidence>
<feature type="region of interest" description="Disordered" evidence="3">
    <location>
        <begin position="351"/>
        <end position="468"/>
    </location>
</feature>
<feature type="compositionally biased region" description="Polar residues" evidence="3">
    <location>
        <begin position="414"/>
        <end position="423"/>
    </location>
</feature>
<dbReference type="Proteomes" id="UP000738349">
    <property type="component" value="Unassembled WGS sequence"/>
</dbReference>
<evidence type="ECO:0000256" key="2">
    <source>
        <dbReference type="ARBA" id="ARBA00023004"/>
    </source>
</evidence>
<keyword evidence="2" id="KW-0408">Iron</keyword>
<dbReference type="OrthoDB" id="540004at2759"/>
<feature type="compositionally biased region" description="Basic and acidic residues" evidence="3">
    <location>
        <begin position="427"/>
        <end position="440"/>
    </location>
</feature>
<evidence type="ECO:0000313" key="5">
    <source>
        <dbReference type="Proteomes" id="UP000738349"/>
    </source>
</evidence>
<dbReference type="GO" id="GO:0019760">
    <property type="term" value="P:glucosinolate metabolic process"/>
    <property type="evidence" value="ECO:0007669"/>
    <property type="project" value="UniProtKB-ARBA"/>
</dbReference>
<protein>
    <recommendedName>
        <fullName evidence="6">Kelch repeat-containing protein</fullName>
    </recommendedName>
</protein>
<dbReference type="AlphaFoldDB" id="A0A9P9FV88"/>
<dbReference type="InterPro" id="IPR015915">
    <property type="entry name" value="Kelch-typ_b-propeller"/>
</dbReference>
<organism evidence="4 5">
    <name type="scientific">Dactylonectria macrodidyma</name>
    <dbReference type="NCBI Taxonomy" id="307937"/>
    <lineage>
        <taxon>Eukaryota</taxon>
        <taxon>Fungi</taxon>
        <taxon>Dikarya</taxon>
        <taxon>Ascomycota</taxon>
        <taxon>Pezizomycotina</taxon>
        <taxon>Sordariomycetes</taxon>
        <taxon>Hypocreomycetidae</taxon>
        <taxon>Hypocreales</taxon>
        <taxon>Nectriaceae</taxon>
        <taxon>Dactylonectria</taxon>
    </lineage>
</organism>
<dbReference type="PANTHER" id="PTHR47435">
    <property type="entry name" value="KELCH REPEAT PROTEIN (AFU_ORTHOLOGUE AFUA_5G12780)"/>
    <property type="match status" value="1"/>
</dbReference>
<dbReference type="PANTHER" id="PTHR47435:SF4">
    <property type="entry name" value="KELCH REPEAT PROTEIN (AFU_ORTHOLOGUE AFUA_5G12780)"/>
    <property type="match status" value="1"/>
</dbReference>
<dbReference type="EMBL" id="JAGMUV010000001">
    <property type="protein sequence ID" value="KAH7176153.1"/>
    <property type="molecule type" value="Genomic_DNA"/>
</dbReference>
<evidence type="ECO:0000313" key="4">
    <source>
        <dbReference type="EMBL" id="KAH7176153.1"/>
    </source>
</evidence>
<accession>A0A9P9FV88</accession>
<gene>
    <name evidence="4" type="ORF">EDB81DRAFT_897224</name>
</gene>
<comment type="caution">
    <text evidence="4">The sequence shown here is derived from an EMBL/GenBank/DDBJ whole genome shotgun (WGS) entry which is preliminary data.</text>
</comment>